<evidence type="ECO:0000256" key="5">
    <source>
        <dbReference type="PROSITE-ProRule" id="PRU01201"/>
    </source>
</evidence>
<dbReference type="Pfam" id="PF19309">
    <property type="entry name" value="Frem_N"/>
    <property type="match status" value="1"/>
</dbReference>
<evidence type="ECO:0000256" key="6">
    <source>
        <dbReference type="SAM" id="SignalP"/>
    </source>
</evidence>
<dbReference type="GO" id="GO:0046872">
    <property type="term" value="F:metal ion binding"/>
    <property type="evidence" value="ECO:0007669"/>
    <property type="project" value="UniProtKB-KW"/>
</dbReference>
<dbReference type="GO" id="GO:0009653">
    <property type="term" value="P:anatomical structure morphogenesis"/>
    <property type="evidence" value="ECO:0007669"/>
    <property type="project" value="TreeGrafter"/>
</dbReference>
<feature type="repeat" description="CSPG" evidence="5">
    <location>
        <begin position="1246"/>
        <end position="1342"/>
    </location>
</feature>
<sequence>MITRPDTTSGSMMPVLTTHSILTSFLGFLFLSLASAQLSGQSDQILVSNSGLVVPLGRSVYLSPDNLQIRVQPGDVCVVNVLDNDPLAQRPGRLMPSSFPCDFGPEEVAYSHFGARNPKYDVIRLQIRYDSFSETVLIPLTIAVEVSFKQLEVLTRNLPITVERLMGVSSPIDKSNLEFEFARGEEECKLSVLSPISGLPRYGKFVNDTETLQMIDCDQFLKMGVRYQHTATTDSPNKDYLPMVVEVIDPDGRVTKKEHFQILVRILQGKENVKPSAAFSADLRMEVDQFVMTAITPQFLAAEDVETPAELLIFNVTKPLNPGEGHFVSTDDRNKVITSFYQRDVQDLKIAYKPPARDANVKRKFLAEMEVVDTEGATSDPFIFEIVVKPMKTLAPVVTTNTGIQLFEGQSRALRYDRNLRVSDEDNLEDVKISVAYGVRHGQLLIPEGRKFFTAEDLRIGAVIYQHDGKESYSDNIIFRMNDGEDEVEFLFPIWVFPQDDKPPILKTNVVLDISKNDLKEITTSYLSASDIDSEDALIRFIIEPPFSNIGIIIMRQLAPPPEEDAANWQLTEGVYEKIVDEFTQKDIEDGKIFYAHVGPHKSDFVLDQIMFRLMDSSDPPNVSDLKTFEVKIAPVDDQLPYLYPNTTLQMEVNEFQVTEFRRKFMRFTDDDTDDREILYTVTSPPFDTDSNTPMEAGVITLCEDPDSALPTFTQAQVNHRKVCYKPPTEELGVIPRILQMVFDVEDTNRNILRNQRFTIILRPMDNQPPQVKNGGVKVLEGGITILTSEMLDVDDPDTNKDDLMFVVMEVPEHGNIKLMDETLDVGDFFDWSDIVDGVINYRNDGGNKEIDNDHFMIDISDGIHHVPVKFNVAVDSVDDERPALIGSKSEILKVVMEVQENSMVPLTTDDIRATDPDSDDMQLVFTVVRAPFEGSILRVPDEVEEFTQADIAAGLIMYKHTGGEIGVKSREDFFELSLVDPNKELTVEGSKIEKVLVEVKIIPVDNEPPIVTLEKPFAVFEAEKATVVSKHLDATDIDTEDTDISCLITGQPINGYLENTSPAPGSEMSRMGIPVSSFTIGDIRNEYINYVQSVHKGKEPRVDGFAFHCSDGLNKSPELRFDIQIYPSNDETPEISLREFIVVEGGNLRIDLPIMNVVDLDDPAHRITFVITEQPKHGKIVRQTPEGSLRIQNFTLDDISGQSTIAYEHDDSETKKDGFAFYLTDGAHNISRTVPIKIFPLDDETPRLTINNGLQIEVAGDTKIITNKMLKADDLDSSDPDLMYFVRQKPKYGYLRLVIGDSITNLTQGSNFTQNDIDRRRIEYVHTGIEGVRDLIKFDITDGLNSLIDRYFYVTIEGLDMMFPKVINKGVELPEGGMVVLTTDLLSGTDLNTPDETLTFTVTRAPGRGHLESSDRPGLPISTFTQLQLAGNKIRYVHDLADEMKMDSFEFEVTDGYNPVTRTFRISLSDVDNRKPVLMFQNLRLEEGGNKLITPFELKAEDSDTAAAKITFTVTQVPLHGFLLFNNSRTVTIFSQADLNQNRISYRHDGSETEEDSFSLTVTDGTHMDFFVWPDTDSTTRRPQTVQIYILPVDNGIPQININRGASYLSELAGSRLGFLLSSRVLSTQDRDSPDDSLVYSVTEQPRWGYIINSAIGNRSIANWTQGEDGLPLS</sequence>
<protein>
    <recommendedName>
        <fullName evidence="7">FRAS1-related extracellular matrix protein N-terminal domain-containing protein</fullName>
    </recommendedName>
</protein>
<keyword evidence="2 6" id="KW-0732">Signal</keyword>
<feature type="repeat" description="CSPG" evidence="5">
    <location>
        <begin position="1009"/>
        <end position="1111"/>
    </location>
</feature>
<feature type="repeat" description="CSPG" evidence="5">
    <location>
        <begin position="503"/>
        <end position="615"/>
    </location>
</feature>
<feature type="repeat" description="CSPG" evidence="5">
    <location>
        <begin position="640"/>
        <end position="746"/>
    </location>
</feature>
<reference evidence="8" key="1">
    <citation type="journal article" date="2023" name="G3 (Bethesda)">
        <title>A reference genome for the long-term kleptoplast-retaining sea slug Elysia crispata morphotype clarki.</title>
        <authorList>
            <person name="Eastman K.E."/>
            <person name="Pendleton A.L."/>
            <person name="Shaikh M.A."/>
            <person name="Suttiyut T."/>
            <person name="Ogas R."/>
            <person name="Tomko P."/>
            <person name="Gavelis G."/>
            <person name="Widhalm J.R."/>
            <person name="Wisecaver J.H."/>
        </authorList>
    </citation>
    <scope>NUCLEOTIDE SEQUENCE</scope>
    <source>
        <strain evidence="8">ECLA1</strain>
    </source>
</reference>
<dbReference type="InterPro" id="IPR039005">
    <property type="entry name" value="CSPG_rpt"/>
</dbReference>
<evidence type="ECO:0000256" key="4">
    <source>
        <dbReference type="ARBA" id="ARBA00023180"/>
    </source>
</evidence>
<feature type="repeat" description="CSPG" evidence="5">
    <location>
        <begin position="274"/>
        <end position="370"/>
    </location>
</feature>
<dbReference type="InterPro" id="IPR045658">
    <property type="entry name" value="FRAS1-rel_N"/>
</dbReference>
<evidence type="ECO:0000256" key="1">
    <source>
        <dbReference type="ARBA" id="ARBA00022723"/>
    </source>
</evidence>
<dbReference type="PANTHER" id="PTHR45739">
    <property type="entry name" value="MATRIX PROTEIN, PUTATIVE-RELATED"/>
    <property type="match status" value="1"/>
</dbReference>
<proteinExistence type="predicted"/>
<gene>
    <name evidence="8" type="ORF">RRG08_028353</name>
</gene>
<feature type="chain" id="PRO_5042258487" description="FRAS1-related extracellular matrix protein N-terminal domain-containing protein" evidence="6">
    <location>
        <begin position="37"/>
        <end position="1675"/>
    </location>
</feature>
<organism evidence="8 9">
    <name type="scientific">Elysia crispata</name>
    <name type="common">lettuce slug</name>
    <dbReference type="NCBI Taxonomy" id="231223"/>
    <lineage>
        <taxon>Eukaryota</taxon>
        <taxon>Metazoa</taxon>
        <taxon>Spiralia</taxon>
        <taxon>Lophotrochozoa</taxon>
        <taxon>Mollusca</taxon>
        <taxon>Gastropoda</taxon>
        <taxon>Heterobranchia</taxon>
        <taxon>Euthyneura</taxon>
        <taxon>Panpulmonata</taxon>
        <taxon>Sacoglossa</taxon>
        <taxon>Placobranchoidea</taxon>
        <taxon>Plakobranchidae</taxon>
        <taxon>Elysia</taxon>
    </lineage>
</organism>
<evidence type="ECO:0000259" key="7">
    <source>
        <dbReference type="Pfam" id="PF19309"/>
    </source>
</evidence>
<feature type="repeat" description="CSPG" evidence="5">
    <location>
        <begin position="1363"/>
        <end position="1455"/>
    </location>
</feature>
<feature type="domain" description="FRAS1-related extracellular matrix protein N-terminal" evidence="7">
    <location>
        <begin position="45"/>
        <end position="245"/>
    </location>
</feature>
<accession>A0AAE1AWU7</accession>
<evidence type="ECO:0000313" key="8">
    <source>
        <dbReference type="EMBL" id="KAK3795154.1"/>
    </source>
</evidence>
<dbReference type="PANTHER" id="PTHR45739:SF8">
    <property type="entry name" value="FRAS1-RELATED EXTRACELLULAR MATRIX PROTEIN 1"/>
    <property type="match status" value="1"/>
</dbReference>
<dbReference type="Pfam" id="PF16184">
    <property type="entry name" value="Cadherin_3"/>
    <property type="match status" value="11"/>
</dbReference>
<keyword evidence="9" id="KW-1185">Reference proteome</keyword>
<name>A0AAE1AWU7_9GAST</name>
<keyword evidence="4" id="KW-0325">Glycoprotein</keyword>
<keyword evidence="1" id="KW-0479">Metal-binding</keyword>
<dbReference type="Proteomes" id="UP001283361">
    <property type="component" value="Unassembled WGS sequence"/>
</dbReference>
<comment type="caution">
    <text evidence="8">The sequence shown here is derived from an EMBL/GenBank/DDBJ whole genome shotgun (WGS) entry which is preliminary data.</text>
</comment>
<keyword evidence="3" id="KW-0677">Repeat</keyword>
<evidence type="ECO:0000313" key="9">
    <source>
        <dbReference type="Proteomes" id="UP001283361"/>
    </source>
</evidence>
<feature type="repeat" description="CSPG" evidence="5">
    <location>
        <begin position="768"/>
        <end position="861"/>
    </location>
</feature>
<feature type="repeat" description="CSPG" evidence="5">
    <location>
        <begin position="1132"/>
        <end position="1225"/>
    </location>
</feature>
<feature type="repeat" description="CSPG" evidence="5">
    <location>
        <begin position="1475"/>
        <end position="1564"/>
    </location>
</feature>
<feature type="signal peptide" evidence="6">
    <location>
        <begin position="1"/>
        <end position="36"/>
    </location>
</feature>
<evidence type="ECO:0000256" key="2">
    <source>
        <dbReference type="ARBA" id="ARBA00022729"/>
    </source>
</evidence>
<evidence type="ECO:0000256" key="3">
    <source>
        <dbReference type="ARBA" id="ARBA00022737"/>
    </source>
</evidence>
<dbReference type="EMBL" id="JAWDGP010001078">
    <property type="protein sequence ID" value="KAK3795154.1"/>
    <property type="molecule type" value="Genomic_DNA"/>
</dbReference>
<dbReference type="PROSITE" id="PS51854">
    <property type="entry name" value="CSPG"/>
    <property type="match status" value="10"/>
</dbReference>
<dbReference type="InterPro" id="IPR051561">
    <property type="entry name" value="FRAS1_ECM"/>
</dbReference>
<feature type="repeat" description="CSPG" evidence="5">
    <location>
        <begin position="888"/>
        <end position="980"/>
    </location>
</feature>